<name>A0A9Y2NC67_9PSEU</name>
<dbReference type="PANTHER" id="PTHR42305:SF1">
    <property type="entry name" value="MEMBRANE PROTEIN RV1733C-RELATED"/>
    <property type="match status" value="1"/>
</dbReference>
<evidence type="ECO:0000313" key="3">
    <source>
        <dbReference type="EMBL" id="WIY00376.1"/>
    </source>
</evidence>
<accession>A0A9Y2NC67</accession>
<proteinExistence type="predicted"/>
<organism evidence="3 4">
    <name type="scientific">Amycolatopsis mongoliensis</name>
    <dbReference type="NCBI Taxonomy" id="715475"/>
    <lineage>
        <taxon>Bacteria</taxon>
        <taxon>Bacillati</taxon>
        <taxon>Actinomycetota</taxon>
        <taxon>Actinomycetes</taxon>
        <taxon>Pseudonocardiales</taxon>
        <taxon>Pseudonocardiaceae</taxon>
        <taxon>Amycolatopsis</taxon>
    </lineage>
</organism>
<evidence type="ECO:0008006" key="5">
    <source>
        <dbReference type="Google" id="ProtNLM"/>
    </source>
</evidence>
<dbReference type="RefSeq" id="WP_285996843.1">
    <property type="nucleotide sequence ID" value="NZ_CP127295.1"/>
</dbReference>
<dbReference type="AlphaFoldDB" id="A0A9Y2NC67"/>
<dbReference type="PANTHER" id="PTHR42305">
    <property type="entry name" value="MEMBRANE PROTEIN RV1733C-RELATED"/>
    <property type="match status" value="1"/>
</dbReference>
<evidence type="ECO:0000256" key="2">
    <source>
        <dbReference type="SAM" id="Phobius"/>
    </source>
</evidence>
<keyword evidence="2" id="KW-0472">Membrane</keyword>
<keyword evidence="4" id="KW-1185">Reference proteome</keyword>
<feature type="transmembrane region" description="Helical" evidence="2">
    <location>
        <begin position="147"/>
        <end position="172"/>
    </location>
</feature>
<protein>
    <recommendedName>
        <fullName evidence="5">Transmembrane protein</fullName>
    </recommendedName>
</protein>
<gene>
    <name evidence="3" type="ORF">QRX60_41005</name>
</gene>
<dbReference type="InterPro" id="IPR039708">
    <property type="entry name" value="MT1774/Rv1733c-like"/>
</dbReference>
<dbReference type="Proteomes" id="UP001239397">
    <property type="component" value="Chromosome"/>
</dbReference>
<keyword evidence="2" id="KW-1133">Transmembrane helix</keyword>
<keyword evidence="2" id="KW-0812">Transmembrane</keyword>
<sequence length="194" mass="20545">MRLTRLRHTLLPGRGTVARPSDRVQAVLLMFVLLLSLAAAAGAVLFGIGLHASEAARSAEQLASRYTATAVLQADGPAVGLAGRSGIPGESGPAAASWTTRDGRQRTGEVDAPSGTVAGNEIPIWLDASGSPAERPLTPASAAVDSAVLAVGLWAGVVFLLWLTYRGVVLVLDRFRLAHWQQEWFREQERLGRS</sequence>
<evidence type="ECO:0000256" key="1">
    <source>
        <dbReference type="SAM" id="MobiDB-lite"/>
    </source>
</evidence>
<feature type="transmembrane region" description="Helical" evidence="2">
    <location>
        <begin position="26"/>
        <end position="48"/>
    </location>
</feature>
<evidence type="ECO:0000313" key="4">
    <source>
        <dbReference type="Proteomes" id="UP001239397"/>
    </source>
</evidence>
<reference evidence="3 4" key="1">
    <citation type="submission" date="2023-06" db="EMBL/GenBank/DDBJ databases">
        <authorList>
            <person name="Oyuntsetseg B."/>
            <person name="Kim S.B."/>
        </authorList>
    </citation>
    <scope>NUCLEOTIDE SEQUENCE [LARGE SCALE GENOMIC DNA]</scope>
    <source>
        <strain evidence="3 4">4-36</strain>
    </source>
</reference>
<dbReference type="EMBL" id="CP127295">
    <property type="protein sequence ID" value="WIY00376.1"/>
    <property type="molecule type" value="Genomic_DNA"/>
</dbReference>
<feature type="region of interest" description="Disordered" evidence="1">
    <location>
        <begin position="89"/>
        <end position="113"/>
    </location>
</feature>
<dbReference type="KEGG" id="amog:QRX60_41005"/>